<gene>
    <name evidence="2" type="primary">ORF190381</name>
    <name evidence="1" type="synonym">ORF190335</name>
    <name evidence="3" type="synonym">ORF190411</name>
    <name evidence="4" type="synonym">ORF190444</name>
    <name evidence="5" type="synonym">ORF190469</name>
</gene>
<accession>A0A0B7BHL9</accession>
<evidence type="ECO:0000313" key="3">
    <source>
        <dbReference type="EMBL" id="CEK92835.1"/>
    </source>
</evidence>
<dbReference type="EMBL" id="HACG01045966">
    <property type="protein sequence ID" value="CEK92831.1"/>
    <property type="molecule type" value="Transcribed_RNA"/>
</dbReference>
<evidence type="ECO:0000313" key="4">
    <source>
        <dbReference type="EMBL" id="CEK92837.1"/>
    </source>
</evidence>
<organism evidence="2">
    <name type="scientific">Arion vulgaris</name>
    <dbReference type="NCBI Taxonomy" id="1028688"/>
    <lineage>
        <taxon>Eukaryota</taxon>
        <taxon>Metazoa</taxon>
        <taxon>Spiralia</taxon>
        <taxon>Lophotrochozoa</taxon>
        <taxon>Mollusca</taxon>
        <taxon>Gastropoda</taxon>
        <taxon>Heterobranchia</taxon>
        <taxon>Euthyneura</taxon>
        <taxon>Panpulmonata</taxon>
        <taxon>Eupulmonata</taxon>
        <taxon>Stylommatophora</taxon>
        <taxon>Helicina</taxon>
        <taxon>Arionoidea</taxon>
        <taxon>Arionidae</taxon>
        <taxon>Arion</taxon>
    </lineage>
</organism>
<reference evidence="2" key="1">
    <citation type="submission" date="2014-12" db="EMBL/GenBank/DDBJ databases">
        <title>Insight into the proteome of Arion vulgaris.</title>
        <authorList>
            <person name="Aradska J."/>
            <person name="Bulat T."/>
            <person name="Smidak R."/>
            <person name="Sarate P."/>
            <person name="Gangsoo J."/>
            <person name="Sialana F."/>
            <person name="Bilban M."/>
            <person name="Lubec G."/>
        </authorList>
    </citation>
    <scope>NUCLEOTIDE SEQUENCE</scope>
    <source>
        <tissue evidence="2">Skin</tissue>
    </source>
</reference>
<dbReference type="AlphaFoldDB" id="A0A0B7BHL9"/>
<evidence type="ECO:0000313" key="1">
    <source>
        <dbReference type="EMBL" id="CEK92831.1"/>
    </source>
</evidence>
<sequence>MKSSSLNDNTMWEKQIHKRMIINCPEETKYIKFKICISSRCHRSSNLTCRKT</sequence>
<protein>
    <submittedName>
        <fullName evidence="2">Uncharacterized protein</fullName>
    </submittedName>
</protein>
<proteinExistence type="predicted"/>
<dbReference type="EMBL" id="HACG01045969">
    <property type="protein sequence ID" value="CEK92834.1"/>
    <property type="molecule type" value="Transcribed_RNA"/>
</dbReference>
<evidence type="ECO:0000313" key="2">
    <source>
        <dbReference type="EMBL" id="CEK92834.1"/>
    </source>
</evidence>
<dbReference type="EMBL" id="HACG01045970">
    <property type="protein sequence ID" value="CEK92835.1"/>
    <property type="molecule type" value="Transcribed_RNA"/>
</dbReference>
<evidence type="ECO:0000313" key="5">
    <source>
        <dbReference type="EMBL" id="CEK92838.1"/>
    </source>
</evidence>
<name>A0A0B7BHL9_9EUPU</name>
<dbReference type="EMBL" id="HACG01045973">
    <property type="protein sequence ID" value="CEK92838.1"/>
    <property type="molecule type" value="Transcribed_RNA"/>
</dbReference>
<dbReference type="EMBL" id="HACG01045972">
    <property type="protein sequence ID" value="CEK92837.1"/>
    <property type="molecule type" value="Transcribed_RNA"/>
</dbReference>